<dbReference type="PANTHER" id="PTHR23037:SF22">
    <property type="entry name" value="CYTOKINE RECEPTOR COMMON SUBUNIT BETA"/>
    <property type="match status" value="1"/>
</dbReference>
<dbReference type="GO" id="GO:0009897">
    <property type="term" value="C:external side of plasma membrane"/>
    <property type="evidence" value="ECO:0007669"/>
    <property type="project" value="TreeGrafter"/>
</dbReference>
<evidence type="ECO:0000313" key="4">
    <source>
        <dbReference type="EMBL" id="NWV72836.1"/>
    </source>
</evidence>
<dbReference type="Gene3D" id="2.60.40.10">
    <property type="entry name" value="Immunoglobulins"/>
    <property type="match status" value="1"/>
</dbReference>
<dbReference type="GO" id="GO:0004896">
    <property type="term" value="F:cytokine receptor activity"/>
    <property type="evidence" value="ECO:0007669"/>
    <property type="project" value="TreeGrafter"/>
</dbReference>
<keyword evidence="3" id="KW-1133">Transmembrane helix</keyword>
<evidence type="ECO:0000256" key="2">
    <source>
        <dbReference type="SAM" id="MobiDB-lite"/>
    </source>
</evidence>
<name>A0A7K6HB52_9PASS</name>
<reference evidence="4 5" key="1">
    <citation type="submission" date="2019-09" db="EMBL/GenBank/DDBJ databases">
        <title>Bird 10,000 Genomes (B10K) Project - Family phase.</title>
        <authorList>
            <person name="Zhang G."/>
        </authorList>
    </citation>
    <scope>NUCLEOTIDE SEQUENCE [LARGE SCALE GENOMIC DNA]</scope>
    <source>
        <strain evidence="4">B10K-DU-029-49</strain>
        <tissue evidence="4">Liver</tissue>
    </source>
</reference>
<keyword evidence="5" id="KW-1185">Reference proteome</keyword>
<dbReference type="PANTHER" id="PTHR23037">
    <property type="entry name" value="CYTOKINE RECEPTOR"/>
    <property type="match status" value="1"/>
</dbReference>
<gene>
    <name evidence="4" type="primary">Csf2rb2</name>
    <name evidence="4" type="ORF">DASBRO_R09570</name>
</gene>
<keyword evidence="3" id="KW-0812">Transmembrane</keyword>
<protein>
    <submittedName>
        <fullName evidence="4">IL3B2 protein</fullName>
    </submittedName>
</protein>
<organism evidence="4 5">
    <name type="scientific">Dasyornis broadbenti</name>
    <name type="common">rufous bristle-bird</name>
    <dbReference type="NCBI Taxonomy" id="243059"/>
    <lineage>
        <taxon>Eukaryota</taxon>
        <taxon>Metazoa</taxon>
        <taxon>Chordata</taxon>
        <taxon>Craniata</taxon>
        <taxon>Vertebrata</taxon>
        <taxon>Euteleostomi</taxon>
        <taxon>Archelosauria</taxon>
        <taxon>Archosauria</taxon>
        <taxon>Dinosauria</taxon>
        <taxon>Saurischia</taxon>
        <taxon>Theropoda</taxon>
        <taxon>Coelurosauria</taxon>
        <taxon>Aves</taxon>
        <taxon>Neognathae</taxon>
        <taxon>Neoaves</taxon>
        <taxon>Telluraves</taxon>
        <taxon>Australaves</taxon>
        <taxon>Passeriformes</taxon>
        <taxon>Meliphagoidea</taxon>
        <taxon>Dasyornithidae</taxon>
        <taxon>Dasyornis</taxon>
    </lineage>
</organism>
<evidence type="ECO:0000313" key="5">
    <source>
        <dbReference type="Proteomes" id="UP000521322"/>
    </source>
</evidence>
<feature type="transmembrane region" description="Helical" evidence="3">
    <location>
        <begin position="44"/>
        <end position="69"/>
    </location>
</feature>
<feature type="region of interest" description="Disordered" evidence="2">
    <location>
        <begin position="242"/>
        <end position="346"/>
    </location>
</feature>
<feature type="compositionally biased region" description="Low complexity" evidence="2">
    <location>
        <begin position="297"/>
        <end position="307"/>
    </location>
</feature>
<feature type="non-terminal residue" evidence="4">
    <location>
        <position position="1"/>
    </location>
</feature>
<evidence type="ECO:0000256" key="3">
    <source>
        <dbReference type="SAM" id="Phobius"/>
    </source>
</evidence>
<proteinExistence type="predicted"/>
<dbReference type="EMBL" id="VZRN01000216">
    <property type="protein sequence ID" value="NWV72836.1"/>
    <property type="molecule type" value="Genomic_DNA"/>
</dbReference>
<comment type="caution">
    <text evidence="4">The sequence shown here is derived from an EMBL/GenBank/DDBJ whole genome shotgun (WGS) entry which is preliminary data.</text>
</comment>
<dbReference type="GO" id="GO:0016064">
    <property type="term" value="P:immunoglobulin mediated immune response"/>
    <property type="evidence" value="ECO:0007669"/>
    <property type="project" value="TreeGrafter"/>
</dbReference>
<evidence type="ECO:0000256" key="1">
    <source>
        <dbReference type="ARBA" id="ARBA00023157"/>
    </source>
</evidence>
<keyword evidence="1" id="KW-1015">Disulfide bond</keyword>
<dbReference type="InterPro" id="IPR013783">
    <property type="entry name" value="Ig-like_fold"/>
</dbReference>
<feature type="non-terminal residue" evidence="4">
    <location>
        <position position="346"/>
    </location>
</feature>
<accession>A0A7K6HB52</accession>
<sequence>MLAASTEYRGKMRARVNTPREYEGPWSAWSEEFTWRTENVLAPVVLPVMLPALTIPLLIAAYCSFRYFLRKKKMWEEKIPNPSKSLLIQSYLGKGPLGSWPTSSQLDFNKYSLSEKMEQASFLQVVDRQAKTLAECLEGQAKTAGDSPAPVDLQNSYHALNESEQAPAACSAQSAAHSIRIPRRSSADASVASRTAAPCFAFNGPYLYSPVVSSQPDIREGLDRDPAGLGEKSVSLQYVTLPREDSPQATQRQGRPRAAPAKEEKETMQLLDGEDETSQASPACGEGTNKGTEEQSSPKAPSSTTSPQGCPLEYLTTDSPLLPPASTSSHPALVTAGDSPRCPQEP</sequence>
<dbReference type="AlphaFoldDB" id="A0A7K6HB52"/>
<keyword evidence="3" id="KW-0472">Membrane</keyword>
<dbReference type="Proteomes" id="UP000521322">
    <property type="component" value="Unassembled WGS sequence"/>
</dbReference>